<dbReference type="AlphaFoldDB" id="A0A2H3BUD6"/>
<evidence type="ECO:0000313" key="2">
    <source>
        <dbReference type="Proteomes" id="UP000218334"/>
    </source>
</evidence>
<accession>A0A2H3BUD6</accession>
<dbReference type="Proteomes" id="UP000218334">
    <property type="component" value="Unassembled WGS sequence"/>
</dbReference>
<sequence length="74" mass="8001">MDGPLEGDSRKENGRMPGFGVCAVRTVVSDLDAYDNYPCIQTMLQVITATVRPARSNGTAILASRFGQSKLTHD</sequence>
<gene>
    <name evidence="1" type="ORF">ARMSODRAFT_1021103</name>
</gene>
<evidence type="ECO:0000313" key="1">
    <source>
        <dbReference type="EMBL" id="PBK66656.1"/>
    </source>
</evidence>
<organism evidence="1 2">
    <name type="scientific">Armillaria solidipes</name>
    <dbReference type="NCBI Taxonomy" id="1076256"/>
    <lineage>
        <taxon>Eukaryota</taxon>
        <taxon>Fungi</taxon>
        <taxon>Dikarya</taxon>
        <taxon>Basidiomycota</taxon>
        <taxon>Agaricomycotina</taxon>
        <taxon>Agaricomycetes</taxon>
        <taxon>Agaricomycetidae</taxon>
        <taxon>Agaricales</taxon>
        <taxon>Marasmiineae</taxon>
        <taxon>Physalacriaceae</taxon>
        <taxon>Armillaria</taxon>
    </lineage>
</organism>
<protein>
    <submittedName>
        <fullName evidence="1">Uncharacterized protein</fullName>
    </submittedName>
</protein>
<dbReference type="EMBL" id="KZ293439">
    <property type="protein sequence ID" value="PBK66656.1"/>
    <property type="molecule type" value="Genomic_DNA"/>
</dbReference>
<keyword evidence="2" id="KW-1185">Reference proteome</keyword>
<proteinExistence type="predicted"/>
<name>A0A2H3BUD6_9AGAR</name>
<reference evidence="2" key="1">
    <citation type="journal article" date="2017" name="Nat. Ecol. Evol.">
        <title>Genome expansion and lineage-specific genetic innovations in the forest pathogenic fungi Armillaria.</title>
        <authorList>
            <person name="Sipos G."/>
            <person name="Prasanna A.N."/>
            <person name="Walter M.C."/>
            <person name="O'Connor E."/>
            <person name="Balint B."/>
            <person name="Krizsan K."/>
            <person name="Kiss B."/>
            <person name="Hess J."/>
            <person name="Varga T."/>
            <person name="Slot J."/>
            <person name="Riley R."/>
            <person name="Boka B."/>
            <person name="Rigling D."/>
            <person name="Barry K."/>
            <person name="Lee J."/>
            <person name="Mihaltcheva S."/>
            <person name="LaButti K."/>
            <person name="Lipzen A."/>
            <person name="Waldron R."/>
            <person name="Moloney N.M."/>
            <person name="Sperisen C."/>
            <person name="Kredics L."/>
            <person name="Vagvoelgyi C."/>
            <person name="Patrignani A."/>
            <person name="Fitzpatrick D."/>
            <person name="Nagy I."/>
            <person name="Doyle S."/>
            <person name="Anderson J.B."/>
            <person name="Grigoriev I.V."/>
            <person name="Gueldener U."/>
            <person name="Muensterkoetter M."/>
            <person name="Nagy L.G."/>
        </authorList>
    </citation>
    <scope>NUCLEOTIDE SEQUENCE [LARGE SCALE GENOMIC DNA]</scope>
    <source>
        <strain evidence="2">28-4</strain>
    </source>
</reference>